<evidence type="ECO:0000313" key="3">
    <source>
        <dbReference type="Proteomes" id="UP000075606"/>
    </source>
</evidence>
<protein>
    <submittedName>
        <fullName evidence="2">Uncharacterized protein</fullName>
    </submittedName>
</protein>
<organism evidence="2 3">
    <name type="scientific">Roseivirga spongicola</name>
    <dbReference type="NCBI Taxonomy" id="333140"/>
    <lineage>
        <taxon>Bacteria</taxon>
        <taxon>Pseudomonadati</taxon>
        <taxon>Bacteroidota</taxon>
        <taxon>Cytophagia</taxon>
        <taxon>Cytophagales</taxon>
        <taxon>Roseivirgaceae</taxon>
        <taxon>Roseivirga</taxon>
    </lineage>
</organism>
<feature type="signal peptide" evidence="1">
    <location>
        <begin position="1"/>
        <end position="20"/>
    </location>
</feature>
<dbReference type="Proteomes" id="UP000075606">
    <property type="component" value="Unassembled WGS sequence"/>
</dbReference>
<feature type="chain" id="PRO_5007574740" evidence="1">
    <location>
        <begin position="21"/>
        <end position="374"/>
    </location>
</feature>
<accession>A0A150XHE6</accession>
<reference evidence="2 3" key="1">
    <citation type="submission" date="2016-01" db="EMBL/GenBank/DDBJ databases">
        <title>Genome sequencing of Roseivirga spongicola UST030701-084.</title>
        <authorList>
            <person name="Selvaratnam C."/>
            <person name="Thevarajoo S."/>
            <person name="Goh K.M."/>
            <person name="Ee R."/>
            <person name="Chan K.-G."/>
            <person name="Chong C.S."/>
        </authorList>
    </citation>
    <scope>NUCLEOTIDE SEQUENCE [LARGE SCALE GENOMIC DNA]</scope>
    <source>
        <strain evidence="2 3">UST030701-084</strain>
    </source>
</reference>
<comment type="caution">
    <text evidence="2">The sequence shown here is derived from an EMBL/GenBank/DDBJ whole genome shotgun (WGS) entry which is preliminary data.</text>
</comment>
<name>A0A150XHE6_9BACT</name>
<dbReference type="EMBL" id="LRPC01000001">
    <property type="protein sequence ID" value="KYG78128.1"/>
    <property type="molecule type" value="Genomic_DNA"/>
</dbReference>
<proteinExistence type="predicted"/>
<dbReference type="AlphaFoldDB" id="A0A150XHE6"/>
<sequence length="374" mass="44051">MHLKIIYSLVLGLLALSSAAQELPRNLVYANENLVFEKLYILKDQKLLHFSDEKRQNRRFVYLLNEQNVVTDTLQVEGNDYFLLTSDSTFSIRGLSEYGSYILDEHKIQIRSAFVSYVSFHNEMIEPNFIVGGYIIGSKYDQSRDCVSYHYVDGNKLEALGSLSSPTYKYGFDELDTLYMFNMEMYEEYKGRAYDKGLIQSLFNKSKSCLSRMTYPIYGRLSASLDQDTYTFYERKAGKIFSIDISGEPKLTREFQFPLKKARIEGWKYLFDFKLKKHYAVKRIDITQIPEGLNKRKARKMEKEYSYELYELLPLKNTFELKPLYKLRFDPVLVDNDLIYEIIQENKKGSAIFFHPLDPNYEYKKSNYLDYGSK</sequence>
<gene>
    <name evidence="2" type="ORF">AWW68_05000</name>
</gene>
<keyword evidence="3" id="KW-1185">Reference proteome</keyword>
<keyword evidence="1" id="KW-0732">Signal</keyword>
<evidence type="ECO:0000256" key="1">
    <source>
        <dbReference type="SAM" id="SignalP"/>
    </source>
</evidence>
<evidence type="ECO:0000313" key="2">
    <source>
        <dbReference type="EMBL" id="KYG78128.1"/>
    </source>
</evidence>